<feature type="compositionally biased region" description="Gly residues" evidence="9">
    <location>
        <begin position="867"/>
        <end position="884"/>
    </location>
</feature>
<sequence length="911" mass="99439">MSEKPLSREQRRKAIEQQRKNSNKKTKKPKRGGLFKRIILALLLIGVIGLVFGIGLFAFYASSAPEIDEDLLRDPISPTILAADGKTEIPYMTAENREYIEYEDIPKVMEDAILATEDNRFYEHSGIDVIRLGGAVLANITDGFGSQGASTITQQVIKNSFLSHDKTLKRKAQEAYLAYKLEQKYEKEEIFEMYFNKILMSGNTYGFGTASEHFYGKPASELELHEAALLAGMPQSPNGYNPFNNPDRAETRRNVVLKLMEQHGKITTEQKEQAQAASVTDSLVPEDKRKTNTVTGEYTAFMEMMEKELESLDGDYAMDEGLTIYTTLRPSVQKAVNAAMESDLFFDEEVESAMTVVDTKTGGISAVGAGRDYSGDVRINRATARDRVIGSTIKPLVVYGPAIEYLEWSTGETVVDEPYSYKSGQQIRNVDGEFMGAMTLREALYRSRNIPAVKVLEEVGNENAAEFTRNIGLDFGGIYESAALGSPEKNISTVDMAGAFAAFGNGGVYTEPHTITKIVFRDGTTEQVVKPESVPAMKDSTAYMVTDMLRDVVDTDIPGATGKEAAINWLDFAGKTGTSNYTEQELNDYNLDSSSAPDVWFAGYSTQYSISVWSGYPTRQVGIDTASDERLLAQRLFNNVMTEISSEDTERFQKPDSVVELEVEEGTSPLQLASAFTPYRLRSTELFVRGSEPNQVSERYIQEDLDAPSRLRAQVDGSDVNLSWNHSDDDAAFEVSVRTGGASTVLTTTGEQGYTFSGLEEGTTYTFSVVAVTDTQRSDPASVSVEVAAAPEEEPAEEPETPEEPPAEEPEEPEEEPAEEPEEPAEKPQEPEENPEEGNGNGEGNGNDEGNGNGEGEGNTNSNGDTNGNGEGEGNGGNEGGGEDGQANSSSTPATEETPPEDAPSAEDDNQ</sequence>
<dbReference type="InterPro" id="IPR023346">
    <property type="entry name" value="Lysozyme-like_dom_sf"/>
</dbReference>
<dbReference type="CDD" id="cd00063">
    <property type="entry name" value="FN3"/>
    <property type="match status" value="1"/>
</dbReference>
<dbReference type="SUPFAM" id="SSF53955">
    <property type="entry name" value="Lysozyme-like"/>
    <property type="match status" value="1"/>
</dbReference>
<evidence type="ECO:0000256" key="8">
    <source>
        <dbReference type="ARBA" id="ARBA00049902"/>
    </source>
</evidence>
<keyword evidence="10" id="KW-0812">Transmembrane</keyword>
<dbReference type="SUPFAM" id="SSF56601">
    <property type="entry name" value="beta-lactamase/transpeptidase-like"/>
    <property type="match status" value="1"/>
</dbReference>
<gene>
    <name evidence="12" type="ORF">ACFSDB_06930</name>
</gene>
<feature type="compositionally biased region" description="Basic and acidic residues" evidence="9">
    <location>
        <begin position="1"/>
        <end position="19"/>
    </location>
</feature>
<dbReference type="InterPro" id="IPR003961">
    <property type="entry name" value="FN3_dom"/>
</dbReference>
<accession>A0ABW4QGJ2</accession>
<dbReference type="Proteomes" id="UP001597273">
    <property type="component" value="Unassembled WGS sequence"/>
</dbReference>
<dbReference type="InterPro" id="IPR036116">
    <property type="entry name" value="FN3_sf"/>
</dbReference>
<keyword evidence="5" id="KW-0378">Hydrolase</keyword>
<name>A0ABW4QGJ2_9BACL</name>
<feature type="compositionally biased region" description="Acidic residues" evidence="9">
    <location>
        <begin position="791"/>
        <end position="823"/>
    </location>
</feature>
<dbReference type="EMBL" id="JBHUFW010000004">
    <property type="protein sequence ID" value="MFD1862659.1"/>
    <property type="molecule type" value="Genomic_DNA"/>
</dbReference>
<evidence type="ECO:0000256" key="4">
    <source>
        <dbReference type="ARBA" id="ARBA00022679"/>
    </source>
</evidence>
<keyword evidence="10" id="KW-0472">Membrane</keyword>
<feature type="region of interest" description="Disordered" evidence="9">
    <location>
        <begin position="776"/>
        <end position="911"/>
    </location>
</feature>
<dbReference type="Gene3D" id="2.60.40.10">
    <property type="entry name" value="Immunoglobulins"/>
    <property type="match status" value="1"/>
</dbReference>
<evidence type="ECO:0000256" key="6">
    <source>
        <dbReference type="ARBA" id="ARBA00023268"/>
    </source>
</evidence>
<evidence type="ECO:0000256" key="3">
    <source>
        <dbReference type="ARBA" id="ARBA00022676"/>
    </source>
</evidence>
<dbReference type="InterPro" id="IPR013783">
    <property type="entry name" value="Ig-like_fold"/>
</dbReference>
<comment type="catalytic activity">
    <reaction evidence="8">
        <text>[GlcNAc-(1-&gt;4)-Mur2Ac(oyl-L-Ala-gamma-D-Glu-L-Lys-D-Ala-D-Ala)](n)-di-trans,octa-cis-undecaprenyl diphosphate + beta-D-GlcNAc-(1-&gt;4)-Mur2Ac(oyl-L-Ala-gamma-D-Glu-L-Lys-D-Ala-D-Ala)-di-trans,octa-cis-undecaprenyl diphosphate = [GlcNAc-(1-&gt;4)-Mur2Ac(oyl-L-Ala-gamma-D-Glu-L-Lys-D-Ala-D-Ala)](n+1)-di-trans,octa-cis-undecaprenyl diphosphate + di-trans,octa-cis-undecaprenyl diphosphate + H(+)</text>
        <dbReference type="Rhea" id="RHEA:23708"/>
        <dbReference type="Rhea" id="RHEA-COMP:9602"/>
        <dbReference type="Rhea" id="RHEA-COMP:9603"/>
        <dbReference type="ChEBI" id="CHEBI:15378"/>
        <dbReference type="ChEBI" id="CHEBI:58405"/>
        <dbReference type="ChEBI" id="CHEBI:60033"/>
        <dbReference type="ChEBI" id="CHEBI:78435"/>
        <dbReference type="EC" id="2.4.99.28"/>
    </reaction>
</comment>
<feature type="transmembrane region" description="Helical" evidence="10">
    <location>
        <begin position="38"/>
        <end position="61"/>
    </location>
</feature>
<dbReference type="Pfam" id="PF00912">
    <property type="entry name" value="Transgly"/>
    <property type="match status" value="1"/>
</dbReference>
<feature type="region of interest" description="Disordered" evidence="9">
    <location>
        <begin position="1"/>
        <end position="29"/>
    </location>
</feature>
<dbReference type="Pfam" id="PF00905">
    <property type="entry name" value="Transpeptidase"/>
    <property type="match status" value="1"/>
</dbReference>
<dbReference type="PANTHER" id="PTHR32282">
    <property type="entry name" value="BINDING PROTEIN TRANSPEPTIDASE, PUTATIVE-RELATED"/>
    <property type="match status" value="1"/>
</dbReference>
<dbReference type="NCBIfam" id="TIGR02074">
    <property type="entry name" value="PBP_1a_fam"/>
    <property type="match status" value="1"/>
</dbReference>
<keyword evidence="2" id="KW-0645">Protease</keyword>
<evidence type="ECO:0000313" key="12">
    <source>
        <dbReference type="EMBL" id="MFD1862659.1"/>
    </source>
</evidence>
<keyword evidence="13" id="KW-1185">Reference proteome</keyword>
<dbReference type="InterPro" id="IPR050396">
    <property type="entry name" value="Glycosyltr_51/Transpeptidase"/>
</dbReference>
<dbReference type="PANTHER" id="PTHR32282:SF29">
    <property type="entry name" value="PENICILLIN-BINDING PROTEIN 1A"/>
    <property type="match status" value="1"/>
</dbReference>
<dbReference type="InterPro" id="IPR001460">
    <property type="entry name" value="PCN-bd_Tpept"/>
</dbReference>
<evidence type="ECO:0000256" key="5">
    <source>
        <dbReference type="ARBA" id="ARBA00022801"/>
    </source>
</evidence>
<dbReference type="SUPFAM" id="SSF49265">
    <property type="entry name" value="Fibronectin type III"/>
    <property type="match status" value="1"/>
</dbReference>
<dbReference type="PROSITE" id="PS50853">
    <property type="entry name" value="FN3"/>
    <property type="match status" value="1"/>
</dbReference>
<keyword evidence="6" id="KW-0511">Multifunctional enzyme</keyword>
<comment type="caution">
    <text evidence="12">The sequence shown here is derived from an EMBL/GenBank/DDBJ whole genome shotgun (WGS) entry which is preliminary data.</text>
</comment>
<feature type="compositionally biased region" description="Acidic residues" evidence="9">
    <location>
        <begin position="898"/>
        <end position="911"/>
    </location>
</feature>
<dbReference type="InterPro" id="IPR036950">
    <property type="entry name" value="PBP_transglycosylase"/>
</dbReference>
<keyword evidence="1" id="KW-0121">Carboxypeptidase</keyword>
<keyword evidence="4" id="KW-0808">Transferase</keyword>
<evidence type="ECO:0000313" key="13">
    <source>
        <dbReference type="Proteomes" id="UP001597273"/>
    </source>
</evidence>
<evidence type="ECO:0000256" key="9">
    <source>
        <dbReference type="SAM" id="MobiDB-lite"/>
    </source>
</evidence>
<protein>
    <submittedName>
        <fullName evidence="12">PBP1A family penicillin-binding protein</fullName>
    </submittedName>
</protein>
<dbReference type="RefSeq" id="WP_204892308.1">
    <property type="nucleotide sequence ID" value="NZ_JBHUFW010000004.1"/>
</dbReference>
<proteinExistence type="predicted"/>
<dbReference type="Gene3D" id="1.10.3810.10">
    <property type="entry name" value="Biosynthetic peptidoglycan transglycosylase-like"/>
    <property type="match status" value="1"/>
</dbReference>
<evidence type="ECO:0000256" key="7">
    <source>
        <dbReference type="ARBA" id="ARBA00034000"/>
    </source>
</evidence>
<organism evidence="12 13">
    <name type="scientific">Planococcus chinensis</name>
    <dbReference type="NCBI Taxonomy" id="272917"/>
    <lineage>
        <taxon>Bacteria</taxon>
        <taxon>Bacillati</taxon>
        <taxon>Bacillota</taxon>
        <taxon>Bacilli</taxon>
        <taxon>Bacillales</taxon>
        <taxon>Caryophanaceae</taxon>
        <taxon>Planococcus</taxon>
    </lineage>
</organism>
<evidence type="ECO:0000256" key="2">
    <source>
        <dbReference type="ARBA" id="ARBA00022670"/>
    </source>
</evidence>
<dbReference type="InterPro" id="IPR001264">
    <property type="entry name" value="Glyco_trans_51"/>
</dbReference>
<dbReference type="Pfam" id="PF00041">
    <property type="entry name" value="fn3"/>
    <property type="match status" value="1"/>
</dbReference>
<reference evidence="13" key="1">
    <citation type="journal article" date="2019" name="Int. J. Syst. Evol. Microbiol.">
        <title>The Global Catalogue of Microorganisms (GCM) 10K type strain sequencing project: providing services to taxonomists for standard genome sequencing and annotation.</title>
        <authorList>
            <consortium name="The Broad Institute Genomics Platform"/>
            <consortium name="The Broad Institute Genome Sequencing Center for Infectious Disease"/>
            <person name="Wu L."/>
            <person name="Ma J."/>
        </authorList>
    </citation>
    <scope>NUCLEOTIDE SEQUENCE [LARGE SCALE GENOMIC DNA]</scope>
    <source>
        <strain evidence="13">CGMCC 1.15475</strain>
    </source>
</reference>
<evidence type="ECO:0000256" key="1">
    <source>
        <dbReference type="ARBA" id="ARBA00022645"/>
    </source>
</evidence>
<evidence type="ECO:0000256" key="10">
    <source>
        <dbReference type="SAM" id="Phobius"/>
    </source>
</evidence>
<keyword evidence="10" id="KW-1133">Transmembrane helix</keyword>
<feature type="compositionally biased region" description="Gly residues" evidence="9">
    <location>
        <begin position="839"/>
        <end position="857"/>
    </location>
</feature>
<evidence type="ECO:0000259" key="11">
    <source>
        <dbReference type="PROSITE" id="PS50853"/>
    </source>
</evidence>
<dbReference type="InterPro" id="IPR012338">
    <property type="entry name" value="Beta-lactam/transpept-like"/>
</dbReference>
<feature type="domain" description="Fibronectin type-III" evidence="11">
    <location>
        <begin position="707"/>
        <end position="792"/>
    </location>
</feature>
<keyword evidence="3" id="KW-0328">Glycosyltransferase</keyword>
<dbReference type="Gene3D" id="3.40.710.10">
    <property type="entry name" value="DD-peptidase/beta-lactamase superfamily"/>
    <property type="match status" value="1"/>
</dbReference>
<dbReference type="SMART" id="SM00060">
    <property type="entry name" value="FN3"/>
    <property type="match status" value="1"/>
</dbReference>
<comment type="catalytic activity">
    <reaction evidence="7">
        <text>Preferential cleavage: (Ac)2-L-Lys-D-Ala-|-D-Ala. Also transpeptidation of peptidyl-alanyl moieties that are N-acyl substituents of D-alanine.</text>
        <dbReference type="EC" id="3.4.16.4"/>
    </reaction>
</comment>